<sequence>MSDSPSQDLVDLLNSLHYSKYGALAALTVVIYDYCITVDDEISLIWPSRWSITKVLFLLNRYSPFIDGGLGLHLSTDLFDRNTCAIEYQILAYSATLGLITAECILMVRTYAIWCRNKSVLWFLVLLGIATYVPILTLIGHFLRSLRYPDNTVLHYTACIPLSASDEVLWVVYALHLAPETAVIILTLVNRYQTAESFDRPPPILNILYRDGMLAYFAILGMVLVNITVMVIGPPAISSMVQEPIRILHSALCTRVVLNLRKAALCGRDADSEDTMRFISESYIAYEDIVDLPR</sequence>
<evidence type="ECO:0000313" key="3">
    <source>
        <dbReference type="EMBL" id="EMD38094.1"/>
    </source>
</evidence>
<proteinExistence type="predicted"/>
<reference evidence="3 4" key="1">
    <citation type="journal article" date="2012" name="Proc. Natl. Acad. Sci. U.S.A.">
        <title>Comparative genomics of Ceriporiopsis subvermispora and Phanerochaete chrysosporium provide insight into selective ligninolysis.</title>
        <authorList>
            <person name="Fernandez-Fueyo E."/>
            <person name="Ruiz-Duenas F.J."/>
            <person name="Ferreira P."/>
            <person name="Floudas D."/>
            <person name="Hibbett D.S."/>
            <person name="Canessa P."/>
            <person name="Larrondo L.F."/>
            <person name="James T.Y."/>
            <person name="Seelenfreund D."/>
            <person name="Lobos S."/>
            <person name="Polanco R."/>
            <person name="Tello M."/>
            <person name="Honda Y."/>
            <person name="Watanabe T."/>
            <person name="Watanabe T."/>
            <person name="Ryu J.S."/>
            <person name="Kubicek C.P."/>
            <person name="Schmoll M."/>
            <person name="Gaskell J."/>
            <person name="Hammel K.E."/>
            <person name="St John F.J."/>
            <person name="Vanden Wymelenberg A."/>
            <person name="Sabat G."/>
            <person name="Splinter BonDurant S."/>
            <person name="Syed K."/>
            <person name="Yadav J.S."/>
            <person name="Doddapaneni H."/>
            <person name="Subramanian V."/>
            <person name="Lavin J.L."/>
            <person name="Oguiza J.A."/>
            <person name="Perez G."/>
            <person name="Pisabarro A.G."/>
            <person name="Ramirez L."/>
            <person name="Santoyo F."/>
            <person name="Master E."/>
            <person name="Coutinho P.M."/>
            <person name="Henrissat B."/>
            <person name="Lombard V."/>
            <person name="Magnuson J.K."/>
            <person name="Kuees U."/>
            <person name="Hori C."/>
            <person name="Igarashi K."/>
            <person name="Samejima M."/>
            <person name="Held B.W."/>
            <person name="Barry K.W."/>
            <person name="LaButti K.M."/>
            <person name="Lapidus A."/>
            <person name="Lindquist E.A."/>
            <person name="Lucas S.M."/>
            <person name="Riley R."/>
            <person name="Salamov A.A."/>
            <person name="Hoffmeister D."/>
            <person name="Schwenk D."/>
            <person name="Hadar Y."/>
            <person name="Yarden O."/>
            <person name="de Vries R.P."/>
            <person name="Wiebenga A."/>
            <person name="Stenlid J."/>
            <person name="Eastwood D."/>
            <person name="Grigoriev I.V."/>
            <person name="Berka R.M."/>
            <person name="Blanchette R.A."/>
            <person name="Kersten P."/>
            <person name="Martinez A.T."/>
            <person name="Vicuna R."/>
            <person name="Cullen D."/>
        </authorList>
    </citation>
    <scope>NUCLEOTIDE SEQUENCE [LARGE SCALE GENOMIC DNA]</scope>
    <source>
        <strain evidence="3 4">B</strain>
    </source>
</reference>
<dbReference type="InterPro" id="IPR045340">
    <property type="entry name" value="DUF6533"/>
</dbReference>
<evidence type="ECO:0000313" key="4">
    <source>
        <dbReference type="Proteomes" id="UP000016930"/>
    </source>
</evidence>
<organism evidence="3 4">
    <name type="scientific">Ceriporiopsis subvermispora (strain B)</name>
    <name type="common">White-rot fungus</name>
    <name type="synonym">Gelatoporia subvermispora</name>
    <dbReference type="NCBI Taxonomy" id="914234"/>
    <lineage>
        <taxon>Eukaryota</taxon>
        <taxon>Fungi</taxon>
        <taxon>Dikarya</taxon>
        <taxon>Basidiomycota</taxon>
        <taxon>Agaricomycotina</taxon>
        <taxon>Agaricomycetes</taxon>
        <taxon>Polyporales</taxon>
        <taxon>Gelatoporiaceae</taxon>
        <taxon>Gelatoporia</taxon>
    </lineage>
</organism>
<dbReference type="AlphaFoldDB" id="M2PNT1"/>
<name>M2PNT1_CERS8</name>
<gene>
    <name evidence="3" type="ORF">CERSUDRAFT_82321</name>
</gene>
<dbReference type="EMBL" id="KB445795">
    <property type="protein sequence ID" value="EMD38094.1"/>
    <property type="molecule type" value="Genomic_DNA"/>
</dbReference>
<evidence type="ECO:0000256" key="1">
    <source>
        <dbReference type="SAM" id="Phobius"/>
    </source>
</evidence>
<feature type="transmembrane region" description="Helical" evidence="1">
    <location>
        <begin position="213"/>
        <end position="237"/>
    </location>
</feature>
<accession>M2PNT1</accession>
<keyword evidence="1" id="KW-0472">Membrane</keyword>
<keyword evidence="1" id="KW-1133">Transmembrane helix</keyword>
<feature type="transmembrane region" description="Helical" evidence="1">
    <location>
        <begin position="170"/>
        <end position="192"/>
    </location>
</feature>
<keyword evidence="4" id="KW-1185">Reference proteome</keyword>
<feature type="transmembrane region" description="Helical" evidence="1">
    <location>
        <begin position="90"/>
        <end position="108"/>
    </location>
</feature>
<protein>
    <recommendedName>
        <fullName evidence="2">DUF6533 domain-containing protein</fullName>
    </recommendedName>
</protein>
<dbReference type="Pfam" id="PF20151">
    <property type="entry name" value="DUF6533"/>
    <property type="match status" value="1"/>
</dbReference>
<feature type="domain" description="DUF6533" evidence="2">
    <location>
        <begin position="21"/>
        <end position="66"/>
    </location>
</feature>
<dbReference type="OrthoDB" id="3350812at2759"/>
<dbReference type="Proteomes" id="UP000016930">
    <property type="component" value="Unassembled WGS sequence"/>
</dbReference>
<dbReference type="HOGENOM" id="CLU_035509_11_3_1"/>
<keyword evidence="1" id="KW-0812">Transmembrane</keyword>
<evidence type="ECO:0000259" key="2">
    <source>
        <dbReference type="Pfam" id="PF20151"/>
    </source>
</evidence>
<feature type="transmembrane region" description="Helical" evidence="1">
    <location>
        <begin position="120"/>
        <end position="143"/>
    </location>
</feature>